<feature type="domain" description="ATP-grasp" evidence="5">
    <location>
        <begin position="9"/>
        <end position="64"/>
    </location>
</feature>
<comment type="caution">
    <text evidence="6">The sequence shown here is derived from an EMBL/GenBank/DDBJ whole genome shotgun (WGS) entry which is preliminary data.</text>
</comment>
<keyword evidence="3 4" id="KW-0067">ATP-binding</keyword>
<dbReference type="Gene3D" id="3.30.1490.20">
    <property type="entry name" value="ATP-grasp fold, A domain"/>
    <property type="match status" value="1"/>
</dbReference>
<accession>A0ABQ6IGD0</accession>
<gene>
    <name evidence="6" type="ORF">GCM10025876_26900</name>
</gene>
<keyword evidence="1 4" id="KW-0547">Nucleotide-binding</keyword>
<dbReference type="InterPro" id="IPR013815">
    <property type="entry name" value="ATP_grasp_subdomain_1"/>
</dbReference>
<sequence>MLRTRSRCERAWTRLGLPNPAWAEARSEADVAQFLAEHGGEAILKTARGGYDGKGVMVLRDVADARPWLDAAAAGGPRLLLEQKVPFVREPRGADRTAALW</sequence>
<dbReference type="PROSITE" id="PS50975">
    <property type="entry name" value="ATP_GRASP"/>
    <property type="match status" value="1"/>
</dbReference>
<keyword evidence="2" id="KW-0658">Purine biosynthesis</keyword>
<dbReference type="Pfam" id="PF02222">
    <property type="entry name" value="ATP-grasp"/>
    <property type="match status" value="1"/>
</dbReference>
<protein>
    <recommendedName>
        <fullName evidence="5">ATP-grasp domain-containing protein</fullName>
    </recommendedName>
</protein>
<evidence type="ECO:0000256" key="1">
    <source>
        <dbReference type="ARBA" id="ARBA00022741"/>
    </source>
</evidence>
<dbReference type="InterPro" id="IPR003135">
    <property type="entry name" value="ATP-grasp_carboxylate-amine"/>
</dbReference>
<proteinExistence type="predicted"/>
<dbReference type="SUPFAM" id="SSF56059">
    <property type="entry name" value="Glutathione synthetase ATP-binding domain-like"/>
    <property type="match status" value="1"/>
</dbReference>
<dbReference type="PANTHER" id="PTHR11609:SF5">
    <property type="entry name" value="PHOSPHORIBOSYLAMINOIMIDAZOLE CARBOXYLASE"/>
    <property type="match status" value="1"/>
</dbReference>
<dbReference type="PANTHER" id="PTHR11609">
    <property type="entry name" value="PURINE BIOSYNTHESIS PROTEIN 6/7, PUR6/7"/>
    <property type="match status" value="1"/>
</dbReference>
<organism evidence="6 7">
    <name type="scientific">Demequina litorisediminis</name>
    <dbReference type="NCBI Taxonomy" id="1849022"/>
    <lineage>
        <taxon>Bacteria</taxon>
        <taxon>Bacillati</taxon>
        <taxon>Actinomycetota</taxon>
        <taxon>Actinomycetes</taxon>
        <taxon>Micrococcales</taxon>
        <taxon>Demequinaceae</taxon>
        <taxon>Demequina</taxon>
    </lineage>
</organism>
<reference evidence="7" key="1">
    <citation type="journal article" date="2019" name="Int. J. Syst. Evol. Microbiol.">
        <title>The Global Catalogue of Microorganisms (GCM) 10K type strain sequencing project: providing services to taxonomists for standard genome sequencing and annotation.</title>
        <authorList>
            <consortium name="The Broad Institute Genomics Platform"/>
            <consortium name="The Broad Institute Genome Sequencing Center for Infectious Disease"/>
            <person name="Wu L."/>
            <person name="Ma J."/>
        </authorList>
    </citation>
    <scope>NUCLEOTIDE SEQUENCE [LARGE SCALE GENOMIC DNA]</scope>
    <source>
        <strain evidence="7">NBRC 112299</strain>
    </source>
</reference>
<name>A0ABQ6IGD0_9MICO</name>
<evidence type="ECO:0000256" key="4">
    <source>
        <dbReference type="PROSITE-ProRule" id="PRU00409"/>
    </source>
</evidence>
<dbReference type="InterPro" id="IPR011761">
    <property type="entry name" value="ATP-grasp"/>
</dbReference>
<keyword evidence="7" id="KW-1185">Reference proteome</keyword>
<evidence type="ECO:0000259" key="5">
    <source>
        <dbReference type="PROSITE" id="PS50975"/>
    </source>
</evidence>
<evidence type="ECO:0000256" key="3">
    <source>
        <dbReference type="ARBA" id="ARBA00022840"/>
    </source>
</evidence>
<evidence type="ECO:0000256" key="2">
    <source>
        <dbReference type="ARBA" id="ARBA00022755"/>
    </source>
</evidence>
<evidence type="ECO:0000313" key="6">
    <source>
        <dbReference type="EMBL" id="GMA36486.1"/>
    </source>
</evidence>
<dbReference type="Proteomes" id="UP001157125">
    <property type="component" value="Unassembled WGS sequence"/>
</dbReference>
<evidence type="ECO:0000313" key="7">
    <source>
        <dbReference type="Proteomes" id="UP001157125"/>
    </source>
</evidence>
<dbReference type="EMBL" id="BSUN01000001">
    <property type="protein sequence ID" value="GMA36486.1"/>
    <property type="molecule type" value="Genomic_DNA"/>
</dbReference>